<keyword evidence="1" id="KW-0812">Transmembrane</keyword>
<dbReference type="Proteomes" id="UP000030403">
    <property type="component" value="Unassembled WGS sequence"/>
</dbReference>
<dbReference type="Pfam" id="PF11085">
    <property type="entry name" value="YqhR"/>
    <property type="match status" value="1"/>
</dbReference>
<dbReference type="EMBL" id="AVPF01000091">
    <property type="protein sequence ID" value="KGX83657.1"/>
    <property type="molecule type" value="Genomic_DNA"/>
</dbReference>
<dbReference type="InterPro" id="IPR024563">
    <property type="entry name" value="YqhR"/>
</dbReference>
<accession>A0A0A5HJ36</accession>
<evidence type="ECO:0000313" key="3">
    <source>
        <dbReference type="Proteomes" id="UP000030403"/>
    </source>
</evidence>
<comment type="caution">
    <text evidence="2">The sequence shown here is derived from an EMBL/GenBank/DDBJ whole genome shotgun (WGS) entry which is preliminary data.</text>
</comment>
<sequence>MEQEQKDEKQNTELEQNQREQPVPVFSKALVIGFVGGILWSFVGSIAYVLNFSSVSAATFVLRSWIQEEWTSGWMGEFIGILAVGILSLGTAIIYFSLLKKAKGLAPAILFGVALWFLIFYLFNPVFSAVPEFDQFESNTIVTTLCLFILYGTFVGYSISYEYLENNQSSQNAPN</sequence>
<organism evidence="2 3">
    <name type="scientific">Pontibacillus marinus BH030004 = DSM 16465</name>
    <dbReference type="NCBI Taxonomy" id="1385511"/>
    <lineage>
        <taxon>Bacteria</taxon>
        <taxon>Bacillati</taxon>
        <taxon>Bacillota</taxon>
        <taxon>Bacilli</taxon>
        <taxon>Bacillales</taxon>
        <taxon>Bacillaceae</taxon>
        <taxon>Pontibacillus</taxon>
    </lineage>
</organism>
<evidence type="ECO:0008006" key="4">
    <source>
        <dbReference type="Google" id="ProtNLM"/>
    </source>
</evidence>
<protein>
    <recommendedName>
        <fullName evidence="4">YqhR</fullName>
    </recommendedName>
</protein>
<name>A0A0A5HJ36_9BACI</name>
<dbReference type="eggNOG" id="ENOG5030H6A">
    <property type="taxonomic scope" value="Bacteria"/>
</dbReference>
<dbReference type="AlphaFoldDB" id="A0A0A5HJ36"/>
<proteinExistence type="predicted"/>
<keyword evidence="3" id="KW-1185">Reference proteome</keyword>
<keyword evidence="1" id="KW-1133">Transmembrane helix</keyword>
<evidence type="ECO:0000313" key="2">
    <source>
        <dbReference type="EMBL" id="KGX83657.1"/>
    </source>
</evidence>
<feature type="transmembrane region" description="Helical" evidence="1">
    <location>
        <begin position="29"/>
        <end position="50"/>
    </location>
</feature>
<feature type="transmembrane region" description="Helical" evidence="1">
    <location>
        <begin position="139"/>
        <end position="159"/>
    </location>
</feature>
<dbReference type="OrthoDB" id="2691442at2"/>
<feature type="transmembrane region" description="Helical" evidence="1">
    <location>
        <begin position="105"/>
        <end position="127"/>
    </location>
</feature>
<feature type="transmembrane region" description="Helical" evidence="1">
    <location>
        <begin position="78"/>
        <end position="98"/>
    </location>
</feature>
<evidence type="ECO:0000256" key="1">
    <source>
        <dbReference type="SAM" id="Phobius"/>
    </source>
</evidence>
<keyword evidence="1" id="KW-0472">Membrane</keyword>
<dbReference type="RefSeq" id="WP_027448569.1">
    <property type="nucleotide sequence ID" value="NZ_AVPF01000091.1"/>
</dbReference>
<gene>
    <name evidence="2" type="ORF">N783_01845</name>
</gene>
<dbReference type="STRING" id="1385511.GCA_000425225_01704"/>
<reference evidence="2 3" key="1">
    <citation type="submission" date="2013-08" db="EMBL/GenBank/DDBJ databases">
        <authorList>
            <person name="Huang J."/>
            <person name="Wang G."/>
        </authorList>
    </citation>
    <scope>NUCLEOTIDE SEQUENCE [LARGE SCALE GENOMIC DNA]</scope>
    <source>
        <strain evidence="2 3">BH030004</strain>
    </source>
</reference>